<evidence type="ECO:0000313" key="2">
    <source>
        <dbReference type="Proteomes" id="UP000198460"/>
    </source>
</evidence>
<organism evidence="1 2">
    <name type="scientific">Burkholderia singularis</name>
    <dbReference type="NCBI Taxonomy" id="1503053"/>
    <lineage>
        <taxon>Bacteria</taxon>
        <taxon>Pseudomonadati</taxon>
        <taxon>Pseudomonadota</taxon>
        <taxon>Betaproteobacteria</taxon>
        <taxon>Burkholderiales</taxon>
        <taxon>Burkholderiaceae</taxon>
        <taxon>Burkholderia</taxon>
        <taxon>pseudomallei group</taxon>
    </lineage>
</organism>
<proteinExistence type="predicted"/>
<sequence>MRLSRALAPVATAAGDSMRLNGCARLARRSGRVPNARAFGPKRAGASACPGRIVPRYPI</sequence>
<name>A0A238H6L6_9BURK</name>
<dbReference type="Proteomes" id="UP000198460">
    <property type="component" value="Unassembled WGS sequence"/>
</dbReference>
<protein>
    <submittedName>
        <fullName evidence="1">Uncharacterized protein</fullName>
    </submittedName>
</protein>
<dbReference type="EMBL" id="FXAN01000064">
    <property type="protein sequence ID" value="SMG00976.1"/>
    <property type="molecule type" value="Genomic_DNA"/>
</dbReference>
<dbReference type="AlphaFoldDB" id="A0A238H6L6"/>
<accession>A0A238H6L6</accession>
<reference evidence="1 2" key="1">
    <citation type="submission" date="2017-04" db="EMBL/GenBank/DDBJ databases">
        <authorList>
            <person name="Afonso C.L."/>
            <person name="Miller P.J."/>
            <person name="Scott M.A."/>
            <person name="Spackman E."/>
            <person name="Goraichik I."/>
            <person name="Dimitrov K.M."/>
            <person name="Suarez D.L."/>
            <person name="Swayne D.E."/>
        </authorList>
    </citation>
    <scope>NUCLEOTIDE SEQUENCE [LARGE SCALE GENOMIC DNA]</scope>
    <source>
        <strain evidence="1">LMG 28154</strain>
    </source>
</reference>
<gene>
    <name evidence="1" type="ORF">BSIN_3960</name>
</gene>
<evidence type="ECO:0000313" key="1">
    <source>
        <dbReference type="EMBL" id="SMG00976.1"/>
    </source>
</evidence>